<gene>
    <name evidence="1" type="ORF">M9Y10_030160</name>
</gene>
<organism evidence="1 2">
    <name type="scientific">Tritrichomonas musculus</name>
    <dbReference type="NCBI Taxonomy" id="1915356"/>
    <lineage>
        <taxon>Eukaryota</taxon>
        <taxon>Metamonada</taxon>
        <taxon>Parabasalia</taxon>
        <taxon>Tritrichomonadida</taxon>
        <taxon>Tritrichomonadidae</taxon>
        <taxon>Tritrichomonas</taxon>
    </lineage>
</organism>
<dbReference type="PANTHER" id="PTHR24159">
    <property type="match status" value="1"/>
</dbReference>
<evidence type="ECO:0008006" key="3">
    <source>
        <dbReference type="Google" id="ProtNLM"/>
    </source>
</evidence>
<evidence type="ECO:0000313" key="2">
    <source>
        <dbReference type="Proteomes" id="UP001470230"/>
    </source>
</evidence>
<dbReference type="Proteomes" id="UP001470230">
    <property type="component" value="Unassembled WGS sequence"/>
</dbReference>
<comment type="caution">
    <text evidence="1">The sequence shown here is derived from an EMBL/GenBank/DDBJ whole genome shotgun (WGS) entry which is preliminary data.</text>
</comment>
<proteinExistence type="predicted"/>
<reference evidence="1 2" key="1">
    <citation type="submission" date="2024-04" db="EMBL/GenBank/DDBJ databases">
        <title>Tritrichomonas musculus Genome.</title>
        <authorList>
            <person name="Alves-Ferreira E."/>
            <person name="Grigg M."/>
            <person name="Lorenzi H."/>
            <person name="Galac M."/>
        </authorList>
    </citation>
    <scope>NUCLEOTIDE SEQUENCE [LARGE SCALE GENOMIC DNA]</scope>
    <source>
        <strain evidence="1 2">EAF2021</strain>
    </source>
</reference>
<protein>
    <recommendedName>
        <fullName evidence="3">DUF3447 domain-containing protein</fullName>
    </recommendedName>
</protein>
<evidence type="ECO:0000313" key="1">
    <source>
        <dbReference type="EMBL" id="KAK8892908.1"/>
    </source>
</evidence>
<keyword evidence="2" id="KW-1185">Reference proteome</keyword>
<dbReference type="SUPFAM" id="SSF48403">
    <property type="entry name" value="Ankyrin repeat"/>
    <property type="match status" value="1"/>
</dbReference>
<accession>A0ABR2KQ06</accession>
<dbReference type="Gene3D" id="1.25.40.20">
    <property type="entry name" value="Ankyrin repeat-containing domain"/>
    <property type="match status" value="1"/>
</dbReference>
<sequence length="353" mass="42400">MKKAYEGLLIFIDNENNETDNFQNLNKTFQDIQIRDDRNNLRLFLHLIVNVSNNHHRGATFFNKIDQILKYFEEDIKNYFSNSELFIIFASNKRLLLFLIEEKIMNIDEYVVKRIITYKYVEKKYPQYFAPEILPFVNEKWFPKFIDDDEKQKKVFYFFMDKNEWVKEIKKELPDDFYEKRKKGENDSCISKLIQEDSIMDFIRYVNQNNVLLKSTIEPSIYETNSFLIQRNKSKSGITLIEYAAFKGSIQIFNYLKNNGVEMTPSLWYYSIHGNNTEIIHLLEENHIEPTITNNNIYGKYKTKSYKECFSESIKCNHNDIANYILNKYLQNRKVISSETIFYSLKYYNFCLG</sequence>
<dbReference type="PANTHER" id="PTHR24159:SF5">
    <property type="entry name" value="ANK_REP_REGION DOMAIN-CONTAINING PROTEIN"/>
    <property type="match status" value="1"/>
</dbReference>
<dbReference type="EMBL" id="JAPFFF010000004">
    <property type="protein sequence ID" value="KAK8892908.1"/>
    <property type="molecule type" value="Genomic_DNA"/>
</dbReference>
<dbReference type="InterPro" id="IPR036770">
    <property type="entry name" value="Ankyrin_rpt-contain_sf"/>
</dbReference>
<name>A0ABR2KQ06_9EUKA</name>